<reference evidence="2 3" key="1">
    <citation type="journal article" date="2019" name="New Phytol.">
        <title>Comparative genomics reveals unique wood-decay strategies and fruiting body development in the Schizophyllaceae.</title>
        <authorList>
            <person name="Almasi E."/>
            <person name="Sahu N."/>
            <person name="Krizsan K."/>
            <person name="Balint B."/>
            <person name="Kovacs G.M."/>
            <person name="Kiss B."/>
            <person name="Cseklye J."/>
            <person name="Drula E."/>
            <person name="Henrissat B."/>
            <person name="Nagy I."/>
            <person name="Chovatia M."/>
            <person name="Adam C."/>
            <person name="LaButti K."/>
            <person name="Lipzen A."/>
            <person name="Riley R."/>
            <person name="Grigoriev I.V."/>
            <person name="Nagy L.G."/>
        </authorList>
    </citation>
    <scope>NUCLEOTIDE SEQUENCE [LARGE SCALE GENOMIC DNA]</scope>
    <source>
        <strain evidence="2 3">NL-1724</strain>
    </source>
</reference>
<evidence type="ECO:0000313" key="2">
    <source>
        <dbReference type="EMBL" id="TRM70634.1"/>
    </source>
</evidence>
<accession>A0A550D0R9</accession>
<keyword evidence="3" id="KW-1185">Reference proteome</keyword>
<evidence type="ECO:0000256" key="1">
    <source>
        <dbReference type="SAM" id="MobiDB-lite"/>
    </source>
</evidence>
<proteinExistence type="predicted"/>
<dbReference type="OrthoDB" id="3006226at2759"/>
<feature type="region of interest" description="Disordered" evidence="1">
    <location>
        <begin position="349"/>
        <end position="370"/>
    </location>
</feature>
<feature type="compositionally biased region" description="Basic and acidic residues" evidence="1">
    <location>
        <begin position="210"/>
        <end position="223"/>
    </location>
</feature>
<protein>
    <submittedName>
        <fullName evidence="2">Uncharacterized protein</fullName>
    </submittedName>
</protein>
<dbReference type="AlphaFoldDB" id="A0A550D0R9"/>
<comment type="caution">
    <text evidence="2">The sequence shown here is derived from an EMBL/GenBank/DDBJ whole genome shotgun (WGS) entry which is preliminary data.</text>
</comment>
<gene>
    <name evidence="2" type="ORF">BD626DRAFT_478095</name>
</gene>
<feature type="region of interest" description="Disordered" evidence="1">
    <location>
        <begin position="189"/>
        <end position="263"/>
    </location>
</feature>
<organism evidence="2 3">
    <name type="scientific">Schizophyllum amplum</name>
    <dbReference type="NCBI Taxonomy" id="97359"/>
    <lineage>
        <taxon>Eukaryota</taxon>
        <taxon>Fungi</taxon>
        <taxon>Dikarya</taxon>
        <taxon>Basidiomycota</taxon>
        <taxon>Agaricomycotina</taxon>
        <taxon>Agaricomycetes</taxon>
        <taxon>Agaricomycetidae</taxon>
        <taxon>Agaricales</taxon>
        <taxon>Schizophyllaceae</taxon>
        <taxon>Schizophyllum</taxon>
    </lineage>
</organism>
<dbReference type="EMBL" id="VDMD01000001">
    <property type="protein sequence ID" value="TRM70634.1"/>
    <property type="molecule type" value="Genomic_DNA"/>
</dbReference>
<feature type="compositionally biased region" description="Acidic residues" evidence="1">
    <location>
        <begin position="245"/>
        <end position="263"/>
    </location>
</feature>
<evidence type="ECO:0000313" key="3">
    <source>
        <dbReference type="Proteomes" id="UP000320762"/>
    </source>
</evidence>
<sequence length="440" mass="48788">MSVPIRNSYVVVWIDPAETLEHLDDEEVRQACSRLECGKYVAVVTQGYGLPIPGLRYHSYSIDFVVQGLPTDDPGAHFESAMSCPILPNTCHPEGRRPLRAIQPLPWPDCYHRALYGDTVKFRLTWSNARPSSYLNFSEIMVLQEYLSEDSSRIMKLERHEASGECAPPRTAGEMTKLLRMTLEAADKGYSDRPDWEEIPTNSEFDQEEDASKAPDAPQHDRASPVNVDAGESYTSSGSYTDDGSVGDEGDEEGQDEDGEGDDLGMAVLTAMLGHQEDGGMLRMVMNVSYDLSLVDSPPDPAGYFKEVEAIIQIEEDFKQRMLRNIEQVKRQDQEYIASLDARTVLKAPGAEQEGQAERKAAPAEAPKAQVDCDNARKPSIEHAPAAADASEGFYDKSTEANFTEPPIHSRKKVGGFAKTISLTLKRAFKFCWPKRTPTG</sequence>
<dbReference type="Proteomes" id="UP000320762">
    <property type="component" value="Unassembled WGS sequence"/>
</dbReference>
<name>A0A550D0R9_9AGAR</name>